<dbReference type="Proteomes" id="UP000467349">
    <property type="component" value="Unassembled WGS sequence"/>
</dbReference>
<evidence type="ECO:0000313" key="2">
    <source>
        <dbReference type="Proteomes" id="UP000467349"/>
    </source>
</evidence>
<reference evidence="1 2" key="1">
    <citation type="submission" date="2019-11" db="EMBL/GenBank/DDBJ databases">
        <title>Growth characteristics of pneumococcus vary with the chemical composition of the capsule and with environmental conditions.</title>
        <authorList>
            <person name="Tothpal A."/>
            <person name="Desobry K."/>
            <person name="Joshi S."/>
            <person name="Wyllie A.L."/>
            <person name="Weinberger D.M."/>
        </authorList>
    </citation>
    <scope>NUCLEOTIDE SEQUENCE [LARGE SCALE GENOMIC DNA]</scope>
    <source>
        <strain evidence="2">pnumococcus09N</strain>
    </source>
</reference>
<feature type="non-terminal residue" evidence="1">
    <location>
        <position position="73"/>
    </location>
</feature>
<sequence length="73" mass="8478">MEWFENSDLANVLSFSPNPLEIPVVFWANVTRAMLKDGVAVVVPRWENGRLIEIWFAKKTISWTAERVEIMID</sequence>
<dbReference type="EMBL" id="WNHU01000506">
    <property type="protein sequence ID" value="MTV44560.1"/>
    <property type="molecule type" value="Genomic_DNA"/>
</dbReference>
<proteinExistence type="predicted"/>
<name>A0A7X2XM45_STREE</name>
<protein>
    <submittedName>
        <fullName evidence="1">Phage portal protein</fullName>
    </submittedName>
</protein>
<evidence type="ECO:0000313" key="1">
    <source>
        <dbReference type="EMBL" id="MTV44560.1"/>
    </source>
</evidence>
<comment type="caution">
    <text evidence="1">The sequence shown here is derived from an EMBL/GenBank/DDBJ whole genome shotgun (WGS) entry which is preliminary data.</text>
</comment>
<gene>
    <name evidence="1" type="ORF">GM545_13575</name>
</gene>
<dbReference type="AlphaFoldDB" id="A0A7X2XM45"/>
<accession>A0A7X2XM45</accession>
<organism evidence="1 2">
    <name type="scientific">Streptococcus pneumoniae</name>
    <dbReference type="NCBI Taxonomy" id="1313"/>
    <lineage>
        <taxon>Bacteria</taxon>
        <taxon>Bacillati</taxon>
        <taxon>Bacillota</taxon>
        <taxon>Bacilli</taxon>
        <taxon>Lactobacillales</taxon>
        <taxon>Streptococcaceae</taxon>
        <taxon>Streptococcus</taxon>
    </lineage>
</organism>